<organism evidence="1 2">
    <name type="scientific">Mycena belliarum</name>
    <dbReference type="NCBI Taxonomy" id="1033014"/>
    <lineage>
        <taxon>Eukaryota</taxon>
        <taxon>Fungi</taxon>
        <taxon>Dikarya</taxon>
        <taxon>Basidiomycota</taxon>
        <taxon>Agaricomycotina</taxon>
        <taxon>Agaricomycetes</taxon>
        <taxon>Agaricomycetidae</taxon>
        <taxon>Agaricales</taxon>
        <taxon>Marasmiineae</taxon>
        <taxon>Mycenaceae</taxon>
        <taxon>Mycena</taxon>
    </lineage>
</organism>
<proteinExistence type="predicted"/>
<reference evidence="1" key="1">
    <citation type="submission" date="2023-03" db="EMBL/GenBank/DDBJ databases">
        <title>Massive genome expansion in bonnet fungi (Mycena s.s.) driven by repeated elements and novel gene families across ecological guilds.</title>
        <authorList>
            <consortium name="Lawrence Berkeley National Laboratory"/>
            <person name="Harder C.B."/>
            <person name="Miyauchi S."/>
            <person name="Viragh M."/>
            <person name="Kuo A."/>
            <person name="Thoen E."/>
            <person name="Andreopoulos B."/>
            <person name="Lu D."/>
            <person name="Skrede I."/>
            <person name="Drula E."/>
            <person name="Henrissat B."/>
            <person name="Morin E."/>
            <person name="Kohler A."/>
            <person name="Barry K."/>
            <person name="LaButti K."/>
            <person name="Morin E."/>
            <person name="Salamov A."/>
            <person name="Lipzen A."/>
            <person name="Mereny Z."/>
            <person name="Hegedus B."/>
            <person name="Baldrian P."/>
            <person name="Stursova M."/>
            <person name="Weitz H."/>
            <person name="Taylor A."/>
            <person name="Grigoriev I.V."/>
            <person name="Nagy L.G."/>
            <person name="Martin F."/>
            <person name="Kauserud H."/>
        </authorList>
    </citation>
    <scope>NUCLEOTIDE SEQUENCE</scope>
    <source>
        <strain evidence="1">CBHHK173m</strain>
    </source>
</reference>
<protein>
    <recommendedName>
        <fullName evidence="3">F-box domain-containing protein</fullName>
    </recommendedName>
</protein>
<dbReference type="AlphaFoldDB" id="A0AAD6TWW5"/>
<sequence length="441" mass="49472">MSREHLRSELANIDAALAEHASKTTDPPSDLLERRKSVQLRLDEIVSVSCLPPEIISEVFIKYTEGLFRERPAFTLLLLKICQLWRYIALSTPPLWDDLTFMTNGSCTNEIVAECVRDWLSCAGSTQRLTLYGHLTKEATNLTHAILLRQSASLDDLSLLMDADATWALENIGQFTRLRKLTLGSLSRHPDFARVEAFRTAPLLTKVSFGHRSSSRFAVLPWAQLTIVEADGFVANECLTLLRDARMLKKCTFGQIRDMEDDAAASTRVVHTSLEQLTISGSVAHLVPCLVLPALRTLSMAPTRDSTTPISLAWLRTTPALCTLKLERLTSEIAYGFLSALNRAADPRFLPQLRTLEIHTLYVDIDGQVLDALRSRYADPDSESSTSTVHFQSLRIVCGQSHYHIGWEEAGDIDWDGMDELYCRGLDIHVGPQTQNFLEEW</sequence>
<comment type="caution">
    <text evidence="1">The sequence shown here is derived from an EMBL/GenBank/DDBJ whole genome shotgun (WGS) entry which is preliminary data.</text>
</comment>
<evidence type="ECO:0008006" key="3">
    <source>
        <dbReference type="Google" id="ProtNLM"/>
    </source>
</evidence>
<dbReference type="Proteomes" id="UP001222325">
    <property type="component" value="Unassembled WGS sequence"/>
</dbReference>
<keyword evidence="2" id="KW-1185">Reference proteome</keyword>
<dbReference type="EMBL" id="JARJCN010000045">
    <property type="protein sequence ID" value="KAJ7082421.1"/>
    <property type="molecule type" value="Genomic_DNA"/>
</dbReference>
<gene>
    <name evidence="1" type="ORF">B0H15DRAFT_852910</name>
</gene>
<evidence type="ECO:0000313" key="1">
    <source>
        <dbReference type="EMBL" id="KAJ7082421.1"/>
    </source>
</evidence>
<accession>A0AAD6TWW5</accession>
<name>A0AAD6TWW5_9AGAR</name>
<evidence type="ECO:0000313" key="2">
    <source>
        <dbReference type="Proteomes" id="UP001222325"/>
    </source>
</evidence>